<protein>
    <submittedName>
        <fullName evidence="1">Uncharacterized protein</fullName>
    </submittedName>
</protein>
<dbReference type="RefSeq" id="NP_001309174.1">
    <property type="nucleotide sequence ID" value="NM_001322245.1"/>
</dbReference>
<dbReference type="OrthoDB" id="1932225at2759"/>
<accession>B4FCL3</accession>
<proteinExistence type="evidence at transcript level"/>
<dbReference type="EMBL" id="BT034851">
    <property type="protein sequence ID" value="ACF79856.1"/>
    <property type="molecule type" value="mRNA"/>
</dbReference>
<evidence type="ECO:0000313" key="1">
    <source>
        <dbReference type="EMBL" id="ACF79856.1"/>
    </source>
</evidence>
<name>B4FCL3_MAIZE</name>
<dbReference type="KEGG" id="zma:100274944"/>
<dbReference type="AlphaFoldDB" id="B4FCL3"/>
<organism evidence="1">
    <name type="scientific">Zea mays</name>
    <name type="common">Maize</name>
    <dbReference type="NCBI Taxonomy" id="4577"/>
    <lineage>
        <taxon>Eukaryota</taxon>
        <taxon>Viridiplantae</taxon>
        <taxon>Streptophyta</taxon>
        <taxon>Embryophyta</taxon>
        <taxon>Tracheophyta</taxon>
        <taxon>Spermatophyta</taxon>
        <taxon>Magnoliopsida</taxon>
        <taxon>Liliopsida</taxon>
        <taxon>Poales</taxon>
        <taxon>Poaceae</taxon>
        <taxon>PACMAD clade</taxon>
        <taxon>Panicoideae</taxon>
        <taxon>Andropogonodae</taxon>
        <taxon>Andropogoneae</taxon>
        <taxon>Tripsacinae</taxon>
        <taxon>Zea</taxon>
    </lineage>
</organism>
<dbReference type="GeneID" id="100274944"/>
<sequence length="16" mass="2032">MQTETIIEIDRHVFWN</sequence>
<reference evidence="1" key="1">
    <citation type="journal article" date="2009" name="PLoS Genet.">
        <title>Sequencing, mapping, and analysis of 27,455 maize full-length cDNAs.</title>
        <authorList>
            <person name="Soderlund C."/>
            <person name="Descour A."/>
            <person name="Kudrna D."/>
            <person name="Bomhoff M."/>
            <person name="Boyd L."/>
            <person name="Currie J."/>
            <person name="Angelova A."/>
            <person name="Collura K."/>
            <person name="Wissotski M."/>
            <person name="Ashley E."/>
            <person name="Morrow D."/>
            <person name="Fernandes J."/>
            <person name="Walbot V."/>
            <person name="Yu Y."/>
        </authorList>
    </citation>
    <scope>NUCLEOTIDE SEQUENCE</scope>
    <source>
        <strain evidence="1">B73</strain>
    </source>
</reference>